<keyword evidence="2" id="KW-1185">Reference proteome</keyword>
<dbReference type="Proteomes" id="UP001190700">
    <property type="component" value="Unassembled WGS sequence"/>
</dbReference>
<dbReference type="EMBL" id="LGRX02000005">
    <property type="protein sequence ID" value="KAK3290081.1"/>
    <property type="molecule type" value="Genomic_DNA"/>
</dbReference>
<comment type="caution">
    <text evidence="1">The sequence shown here is derived from an EMBL/GenBank/DDBJ whole genome shotgun (WGS) entry which is preliminary data.</text>
</comment>
<sequence length="165" mass="18487">MTTTPTRLRTDFARLPSTRARDGGARLTKPERALLCRLMAVMPSDIRTAAKAEHGLDWSVIVTMFPSDPVGALLLENPQWNQSMNAEAADVMGITLDTLLDAGLRLRHLSALGWGFRRWNETFGISERFFEDIASSSTLRDRDLLTVGWSPDEARIALNQIPRYT</sequence>
<evidence type="ECO:0000313" key="1">
    <source>
        <dbReference type="EMBL" id="KAK3290081.1"/>
    </source>
</evidence>
<evidence type="ECO:0000313" key="2">
    <source>
        <dbReference type="Proteomes" id="UP001190700"/>
    </source>
</evidence>
<dbReference type="AlphaFoldDB" id="A0AAE0H566"/>
<reference evidence="1 2" key="1">
    <citation type="journal article" date="2015" name="Genome Biol. Evol.">
        <title>Comparative Genomics of a Bacterivorous Green Alga Reveals Evolutionary Causalities and Consequences of Phago-Mixotrophic Mode of Nutrition.</title>
        <authorList>
            <person name="Burns J.A."/>
            <person name="Paasch A."/>
            <person name="Narechania A."/>
            <person name="Kim E."/>
        </authorList>
    </citation>
    <scope>NUCLEOTIDE SEQUENCE [LARGE SCALE GENOMIC DNA]</scope>
    <source>
        <strain evidence="1 2">PLY_AMNH</strain>
    </source>
</reference>
<name>A0AAE0H566_9CHLO</name>
<proteinExistence type="predicted"/>
<protein>
    <submittedName>
        <fullName evidence="1">Uncharacterized protein</fullName>
    </submittedName>
</protein>
<gene>
    <name evidence="1" type="ORF">CYMTET_2549</name>
</gene>
<accession>A0AAE0H566</accession>
<organism evidence="1 2">
    <name type="scientific">Cymbomonas tetramitiformis</name>
    <dbReference type="NCBI Taxonomy" id="36881"/>
    <lineage>
        <taxon>Eukaryota</taxon>
        <taxon>Viridiplantae</taxon>
        <taxon>Chlorophyta</taxon>
        <taxon>Pyramimonadophyceae</taxon>
        <taxon>Pyramimonadales</taxon>
        <taxon>Pyramimonadaceae</taxon>
        <taxon>Cymbomonas</taxon>
    </lineage>
</organism>